<organism evidence="2 3">
    <name type="scientific">Acetobacter lovaniensis</name>
    <dbReference type="NCBI Taxonomy" id="104100"/>
    <lineage>
        <taxon>Bacteria</taxon>
        <taxon>Pseudomonadati</taxon>
        <taxon>Pseudomonadota</taxon>
        <taxon>Alphaproteobacteria</taxon>
        <taxon>Acetobacterales</taxon>
        <taxon>Acetobacteraceae</taxon>
        <taxon>Acetobacter</taxon>
    </lineage>
</organism>
<evidence type="ECO:0000313" key="3">
    <source>
        <dbReference type="Proteomes" id="UP000578000"/>
    </source>
</evidence>
<dbReference type="InterPro" id="IPR023923">
    <property type="entry name" value="AhpD_Avi7169"/>
</dbReference>
<comment type="caution">
    <text evidence="2">The sequence shown here is derived from an EMBL/GenBank/DDBJ whole genome shotgun (WGS) entry which is preliminary data.</text>
</comment>
<dbReference type="Proteomes" id="UP000578000">
    <property type="component" value="Unassembled WGS sequence"/>
</dbReference>
<dbReference type="PANTHER" id="PTHR35446:SF2">
    <property type="entry name" value="CARBOXYMUCONOLACTONE DECARBOXYLASE-LIKE DOMAIN-CONTAINING PROTEIN"/>
    <property type="match status" value="1"/>
</dbReference>
<dbReference type="PANTHER" id="PTHR35446">
    <property type="entry name" value="SI:CH211-175M2.5"/>
    <property type="match status" value="1"/>
</dbReference>
<dbReference type="InterPro" id="IPR029032">
    <property type="entry name" value="AhpD-like"/>
</dbReference>
<keyword evidence="3" id="KW-1185">Reference proteome</keyword>
<dbReference type="Pfam" id="PF02627">
    <property type="entry name" value="CMD"/>
    <property type="match status" value="1"/>
</dbReference>
<dbReference type="InterPro" id="IPR003779">
    <property type="entry name" value="CMD-like"/>
</dbReference>
<keyword evidence="2" id="KW-0560">Oxidoreductase</keyword>
<dbReference type="RefSeq" id="WP_166115614.1">
    <property type="nucleotide sequence ID" value="NZ_BAABDB010000010.1"/>
</dbReference>
<dbReference type="EMBL" id="JACHIE010000010">
    <property type="protein sequence ID" value="MBB6457699.1"/>
    <property type="molecule type" value="Genomic_DNA"/>
</dbReference>
<dbReference type="NCBIfam" id="TIGR01926">
    <property type="entry name" value="peroxid_rel"/>
    <property type="match status" value="1"/>
</dbReference>
<gene>
    <name evidence="2" type="ORF">HNR55_002301</name>
</gene>
<proteinExistence type="predicted"/>
<dbReference type="GO" id="GO:0051920">
    <property type="term" value="F:peroxiredoxin activity"/>
    <property type="evidence" value="ECO:0007669"/>
    <property type="project" value="InterPro"/>
</dbReference>
<accession>A0A841QFD1</accession>
<dbReference type="Gene3D" id="1.20.1290.10">
    <property type="entry name" value="AhpD-like"/>
    <property type="match status" value="1"/>
</dbReference>
<sequence length="201" mass="22367">MPDILSYPDAKPVNTFTLSQLDWLPWIAPLDPQNLTQQHYDGLVDRARAKSAYFRLLARDPDVLGARTRLDKDIFYSTGGLPRAERELAAAAVSRLNGCIYCASVHARFSVQFSKDDKDVNALLEHGTKSVTDGRNAEIVHTAVTLTENGNKFGKKNIDRLQGAGFSPEEILDLIQAAAFFNWANRLMLSLGEPTDENLYL</sequence>
<dbReference type="AlphaFoldDB" id="A0A841QFD1"/>
<dbReference type="NCBIfam" id="TIGR00778">
    <property type="entry name" value="ahpD_dom"/>
    <property type="match status" value="1"/>
</dbReference>
<reference evidence="2 3" key="1">
    <citation type="submission" date="2020-08" db="EMBL/GenBank/DDBJ databases">
        <title>Genomic Encyclopedia of Type Strains, Phase IV (KMG-IV): sequencing the most valuable type-strain genomes for metagenomic binning, comparative biology and taxonomic classification.</title>
        <authorList>
            <person name="Goeker M."/>
        </authorList>
    </citation>
    <scope>NUCLEOTIDE SEQUENCE [LARGE SCALE GENOMIC DNA]</scope>
    <source>
        <strain evidence="2 3">DSM 4491</strain>
    </source>
</reference>
<evidence type="ECO:0000259" key="1">
    <source>
        <dbReference type="Pfam" id="PF02627"/>
    </source>
</evidence>
<dbReference type="InterPro" id="IPR001589">
    <property type="entry name" value="Actinin_actin-bd_CS"/>
</dbReference>
<evidence type="ECO:0000313" key="2">
    <source>
        <dbReference type="EMBL" id="MBB6457699.1"/>
    </source>
</evidence>
<dbReference type="InterPro" id="IPR010195">
    <property type="entry name" value="Uncharacterised_peroxidase-rel"/>
</dbReference>
<protein>
    <submittedName>
        <fullName evidence="2">Alkylhydroperoxidase domain protein</fullName>
    </submittedName>
</protein>
<dbReference type="PROSITE" id="PS00019">
    <property type="entry name" value="ACTININ_1"/>
    <property type="match status" value="1"/>
</dbReference>
<dbReference type="NCBIfam" id="TIGR04030">
    <property type="entry name" value="perox_Avi_7169"/>
    <property type="match status" value="1"/>
</dbReference>
<feature type="domain" description="Carboxymuconolactone decarboxylase-like" evidence="1">
    <location>
        <begin position="61"/>
        <end position="127"/>
    </location>
</feature>
<dbReference type="InterPro" id="IPR004675">
    <property type="entry name" value="AhpD_core"/>
</dbReference>
<dbReference type="SUPFAM" id="SSF69118">
    <property type="entry name" value="AhpD-like"/>
    <property type="match status" value="1"/>
</dbReference>
<keyword evidence="2" id="KW-0575">Peroxidase</keyword>
<name>A0A841QFD1_9PROT</name>